<dbReference type="Proteomes" id="UP000230184">
    <property type="component" value="Unassembled WGS sequence"/>
</dbReference>
<proteinExistence type="predicted"/>
<evidence type="ECO:0000313" key="1">
    <source>
        <dbReference type="EMBL" id="PIU36692.1"/>
    </source>
</evidence>
<name>A0A2M6YTE4_9BACT</name>
<dbReference type="EMBL" id="PEWY01000131">
    <property type="protein sequence ID" value="PIU36692.1"/>
    <property type="molecule type" value="Genomic_DNA"/>
</dbReference>
<organism evidence="1 2">
    <name type="scientific">Candidatus Roizmanbacteria bacterium CG07_land_8_20_14_0_80_34_15</name>
    <dbReference type="NCBI Taxonomy" id="1974849"/>
    <lineage>
        <taxon>Bacteria</taxon>
        <taxon>Candidatus Roizmaniibacteriota</taxon>
    </lineage>
</organism>
<gene>
    <name evidence="1" type="ORF">COT02_04700</name>
</gene>
<reference evidence="2" key="1">
    <citation type="submission" date="2017-09" db="EMBL/GenBank/DDBJ databases">
        <title>Depth-based differentiation of microbial function through sediment-hosted aquifers and enrichment of novel symbionts in the deep terrestrial subsurface.</title>
        <authorList>
            <person name="Probst A.J."/>
            <person name="Ladd B."/>
            <person name="Jarett J.K."/>
            <person name="Geller-Mcgrath D.E."/>
            <person name="Sieber C.M.K."/>
            <person name="Emerson J.B."/>
            <person name="Anantharaman K."/>
            <person name="Thomas B.C."/>
            <person name="Malmstrom R."/>
            <person name="Stieglmeier M."/>
            <person name="Klingl A."/>
            <person name="Woyke T."/>
            <person name="Ryan C.M."/>
            <person name="Banfield J.F."/>
        </authorList>
    </citation>
    <scope>NUCLEOTIDE SEQUENCE [LARGE SCALE GENOMIC DNA]</scope>
</reference>
<sequence>MNPKEAWKQKYSRFKKQALLVLTTAFRSPLIVTMGCGTTVKGIPVHDHQGENIATINLGIIGPSVYVPYNESQHGKMQDWVEEGDIVDIGTLKLKGNKKAIHRHTNPIDGQIGAQEFVAE</sequence>
<protein>
    <submittedName>
        <fullName evidence="1">Uncharacterized protein</fullName>
    </submittedName>
</protein>
<dbReference type="AlphaFoldDB" id="A0A2M6YTE4"/>
<accession>A0A2M6YTE4</accession>
<comment type="caution">
    <text evidence="1">The sequence shown here is derived from an EMBL/GenBank/DDBJ whole genome shotgun (WGS) entry which is preliminary data.</text>
</comment>
<evidence type="ECO:0000313" key="2">
    <source>
        <dbReference type="Proteomes" id="UP000230184"/>
    </source>
</evidence>